<comment type="caution">
    <text evidence="1">The sequence shown here is derived from an EMBL/GenBank/DDBJ whole genome shotgun (WGS) entry which is preliminary data.</text>
</comment>
<sequence>MKLKRRDFLLFLGAGAATVALGTYLVKQNKGIFSGIGFQPVKGPMPLETQDIPVAQQIVDFNNYEVVDDLVLPEGYTYDIVGTWGDQIGDSRFGYNNDYLSFVSTGTDEGFLTINFEYISALPWFQTFEKVIGKKLPNSEIQAALEKAGKTGINAFALPPEQAELKAKIQQVSEEALIDLGMGIISIRKNAEGKWERTNSAADRRITGISGLKDGKYLDVSGPGVFVLRKKTGQGYVDNLGARIIGTFANCAGGTTPWGTVLSAEENFQDQVVEAVYPDGTSFDPGERKFVIGDGQLSGLGNVLGLSGNKYGWIVEVDPANPEDYGIKHTWLGRYRHEAVGVRAEAGKPLAFYSGCDRRGGHLYKFVSTGKVQDPKDKANSNLLRYGMLYAAELNPDGTGKWIALQPSTPVNPVLPSNLVGRLVPLPKRPEGGIYKAKSDAEIAKFKQNFKTLGDLYIGTAEEKQGAILVDAHFAANAAGATCTARPEDTEIAPDGSLYITFTSGSPGGDGAPDKRIFQGPKGETPWEYGWIMRLIEDENEPDALTFRWEMVAVGGEPIAGGAGFSNPDNIAIDNNQNVWMVTDMSSGKHNNPKSKDKVGSFGNNSIWFIPTTGANAGNTYLFGMGPMECETTGPFFTEDQQTLFLAVQHPGEVNGIRQNSTAETRKFTMHTTDGEKFSQTRITPIGSNWPGKAVNDPPKPAVVAIRRLDGQPIS</sequence>
<evidence type="ECO:0000313" key="2">
    <source>
        <dbReference type="Proteomes" id="UP001576776"/>
    </source>
</evidence>
<dbReference type="Proteomes" id="UP001576776">
    <property type="component" value="Unassembled WGS sequence"/>
</dbReference>
<dbReference type="InterPro" id="IPR008557">
    <property type="entry name" value="PhoX"/>
</dbReference>
<dbReference type="Pfam" id="PF05787">
    <property type="entry name" value="PhoX"/>
    <property type="match status" value="1"/>
</dbReference>
<name>A0ABV4YCG2_9CYAN</name>
<dbReference type="PANTHER" id="PTHR35399:SF2">
    <property type="entry name" value="DUF839 DOMAIN-CONTAINING PROTEIN"/>
    <property type="match status" value="1"/>
</dbReference>
<dbReference type="PANTHER" id="PTHR35399">
    <property type="entry name" value="SLR8030 PROTEIN"/>
    <property type="match status" value="1"/>
</dbReference>
<reference evidence="1 2" key="1">
    <citation type="submission" date="2024-09" db="EMBL/GenBank/DDBJ databases">
        <title>Floridaenema gen nov. (Aerosakkonemataceae, Aerosakkonematales ord. nov., Cyanobacteria) from benthic tropical and subtropical fresh waters, with the description of four new species.</title>
        <authorList>
            <person name="Moretto J.A."/>
            <person name="Berthold D.E."/>
            <person name="Lefler F.W."/>
            <person name="Huang I.-S."/>
            <person name="Laughinghouse H. IV."/>
        </authorList>
    </citation>
    <scope>NUCLEOTIDE SEQUENCE [LARGE SCALE GENOMIC DNA]</scope>
    <source>
        <strain evidence="1 2">BLCC-F154</strain>
    </source>
</reference>
<keyword evidence="2" id="KW-1185">Reference proteome</keyword>
<accession>A0ABV4YCG2</accession>
<dbReference type="RefSeq" id="WP_413258009.1">
    <property type="nucleotide sequence ID" value="NZ_JBHFNS010000058.1"/>
</dbReference>
<gene>
    <name evidence="1" type="ORF">ACE1B6_14790</name>
</gene>
<protein>
    <submittedName>
        <fullName evidence="1">PhoX family phosphatase</fullName>
    </submittedName>
</protein>
<proteinExistence type="predicted"/>
<dbReference type="EMBL" id="JBHFNS010000058">
    <property type="protein sequence ID" value="MFB2936514.1"/>
    <property type="molecule type" value="Genomic_DNA"/>
</dbReference>
<evidence type="ECO:0000313" key="1">
    <source>
        <dbReference type="EMBL" id="MFB2936514.1"/>
    </source>
</evidence>
<organism evidence="1 2">
    <name type="scientific">Floridaenema fluviatile BLCC-F154</name>
    <dbReference type="NCBI Taxonomy" id="3153640"/>
    <lineage>
        <taxon>Bacteria</taxon>
        <taxon>Bacillati</taxon>
        <taxon>Cyanobacteriota</taxon>
        <taxon>Cyanophyceae</taxon>
        <taxon>Oscillatoriophycideae</taxon>
        <taxon>Aerosakkonematales</taxon>
        <taxon>Aerosakkonemataceae</taxon>
        <taxon>Floridanema</taxon>
        <taxon>Floridanema fluviatile</taxon>
    </lineage>
</organism>